<dbReference type="GO" id="GO:0034109">
    <property type="term" value="P:homotypic cell-cell adhesion"/>
    <property type="evidence" value="ECO:0007669"/>
    <property type="project" value="TreeGrafter"/>
</dbReference>
<keyword evidence="5 18" id="KW-0812">Transmembrane</keyword>
<evidence type="ECO:0000256" key="4">
    <source>
        <dbReference type="ARBA" id="ARBA00022475"/>
    </source>
</evidence>
<protein>
    <submittedName>
        <fullName evidence="21">Coxsackievirus and adenovirus receptor isoform X1</fullName>
    </submittedName>
</protein>
<dbReference type="SUPFAM" id="SSF48726">
    <property type="entry name" value="Immunoglobulin"/>
    <property type="match status" value="2"/>
</dbReference>
<dbReference type="GO" id="GO:0016323">
    <property type="term" value="C:basolateral plasma membrane"/>
    <property type="evidence" value="ECO:0007669"/>
    <property type="project" value="UniProtKB-SubCell"/>
</dbReference>
<dbReference type="PANTHER" id="PTHR44468:SF3">
    <property type="entry name" value="COXSACKIEVIRUS AND ADENOVIRUS RECEPTOR"/>
    <property type="match status" value="1"/>
</dbReference>
<evidence type="ECO:0000256" key="9">
    <source>
        <dbReference type="ARBA" id="ARBA00022949"/>
    </source>
</evidence>
<dbReference type="SMART" id="SM00406">
    <property type="entry name" value="IGv"/>
    <property type="match status" value="2"/>
</dbReference>
<dbReference type="GO" id="GO:0014704">
    <property type="term" value="C:intercalated disc"/>
    <property type="evidence" value="ECO:0007669"/>
    <property type="project" value="TreeGrafter"/>
</dbReference>
<feature type="chain" id="PRO_5041317643" evidence="19">
    <location>
        <begin position="24"/>
        <end position="365"/>
    </location>
</feature>
<evidence type="ECO:0000256" key="3">
    <source>
        <dbReference type="ARBA" id="ARBA00022427"/>
    </source>
</evidence>
<evidence type="ECO:0000256" key="12">
    <source>
        <dbReference type="ARBA" id="ARBA00023157"/>
    </source>
</evidence>
<keyword evidence="3" id="KW-0796">Tight junction</keyword>
<gene>
    <name evidence="21" type="ORF">PODLI_1B041481</name>
</gene>
<evidence type="ECO:0000256" key="8">
    <source>
        <dbReference type="ARBA" id="ARBA00022889"/>
    </source>
</evidence>
<feature type="domain" description="Ig-like" evidence="20">
    <location>
        <begin position="141"/>
        <end position="229"/>
    </location>
</feature>
<organism evidence="21 22">
    <name type="scientific">Podarcis lilfordi</name>
    <name type="common">Lilford's wall lizard</name>
    <dbReference type="NCBI Taxonomy" id="74358"/>
    <lineage>
        <taxon>Eukaryota</taxon>
        <taxon>Metazoa</taxon>
        <taxon>Chordata</taxon>
        <taxon>Craniata</taxon>
        <taxon>Vertebrata</taxon>
        <taxon>Euteleostomi</taxon>
        <taxon>Lepidosauria</taxon>
        <taxon>Squamata</taxon>
        <taxon>Bifurcata</taxon>
        <taxon>Unidentata</taxon>
        <taxon>Episquamata</taxon>
        <taxon>Laterata</taxon>
        <taxon>Lacertibaenia</taxon>
        <taxon>Lacertidae</taxon>
        <taxon>Podarcis</taxon>
    </lineage>
</organism>
<dbReference type="Pfam" id="PF13927">
    <property type="entry name" value="Ig_3"/>
    <property type="match status" value="1"/>
</dbReference>
<accession>A0AA35K6L9</accession>
<sequence>MEWLLLARLLWSLLFLCADLTEGVTITSTEQTMVTKALGEKVTLLCQYTLAAGDEGLLDIEWVVLEPKKEQPVIMYSQNTVYDKYHMAGRVQFVNQNPADGDASIDILNLQPADSGTYQCKVKKAPDMQTHRVQLSVYEKPQKTKCYVEGSQEIGTDVTLKCKSQGGTPLISYHWGKMGKEGLPDRSSLNSDTGDLLIKNASRASSGTYKCVASNRVGADECSLVLNVTPPVNRAGTIAGAVIGTLLGLCLLAFIIFCCCKKQREKKYEKEVHHDIREDVPPPKSRGSTARSYIGSNRSSLGSMSPSNMDGYAKTQYNKVPSEDFERTSPQNPNFQPPKVAAPNLSRMGAIPVMIPAQSKDGSIV</sequence>
<dbReference type="PANTHER" id="PTHR44468">
    <property type="entry name" value="COXSACKIEVIRUS AND ADENOVIRUS RECEPTOR-RELATED"/>
    <property type="match status" value="1"/>
</dbReference>
<evidence type="ECO:0000256" key="13">
    <source>
        <dbReference type="ARBA" id="ARBA00023170"/>
    </source>
</evidence>
<dbReference type="GO" id="GO:0050839">
    <property type="term" value="F:cell adhesion molecule binding"/>
    <property type="evidence" value="ECO:0007669"/>
    <property type="project" value="TreeGrafter"/>
</dbReference>
<keyword evidence="9" id="KW-0965">Cell junction</keyword>
<feature type="signal peptide" evidence="19">
    <location>
        <begin position="1"/>
        <end position="23"/>
    </location>
</feature>
<dbReference type="InterPro" id="IPR052307">
    <property type="entry name" value="EJ_Adhesion_Regulator"/>
</dbReference>
<feature type="compositionally biased region" description="Polar residues" evidence="17">
    <location>
        <begin position="286"/>
        <end position="308"/>
    </location>
</feature>
<evidence type="ECO:0000256" key="19">
    <source>
        <dbReference type="SAM" id="SignalP"/>
    </source>
</evidence>
<dbReference type="InterPro" id="IPR013783">
    <property type="entry name" value="Ig-like_fold"/>
</dbReference>
<dbReference type="GO" id="GO:0005923">
    <property type="term" value="C:bicellular tight junction"/>
    <property type="evidence" value="ECO:0007669"/>
    <property type="project" value="UniProtKB-SubCell"/>
</dbReference>
<keyword evidence="12" id="KW-1015">Disulfide bond</keyword>
<dbReference type="FunFam" id="2.60.40.10:FF:000095">
    <property type="entry name" value="immunoglobulin superfamily member 11 isoform X1"/>
    <property type="match status" value="1"/>
</dbReference>
<dbReference type="PROSITE" id="PS50835">
    <property type="entry name" value="IG_LIKE"/>
    <property type="match status" value="2"/>
</dbReference>
<evidence type="ECO:0000256" key="6">
    <source>
        <dbReference type="ARBA" id="ARBA00022729"/>
    </source>
</evidence>
<evidence type="ECO:0000256" key="17">
    <source>
        <dbReference type="SAM" id="MobiDB-lite"/>
    </source>
</evidence>
<dbReference type="Proteomes" id="UP001178461">
    <property type="component" value="Chromosome 4"/>
</dbReference>
<evidence type="ECO:0000256" key="15">
    <source>
        <dbReference type="ARBA" id="ARBA00023319"/>
    </source>
</evidence>
<feature type="domain" description="Ig-like" evidence="20">
    <location>
        <begin position="39"/>
        <end position="136"/>
    </location>
</feature>
<keyword evidence="7" id="KW-0677">Repeat</keyword>
<evidence type="ECO:0000256" key="16">
    <source>
        <dbReference type="ARBA" id="ARBA00023768"/>
    </source>
</evidence>
<feature type="compositionally biased region" description="Basic and acidic residues" evidence="17">
    <location>
        <begin position="271"/>
        <end position="281"/>
    </location>
</feature>
<evidence type="ECO:0000256" key="1">
    <source>
        <dbReference type="ARBA" id="ARBA00004435"/>
    </source>
</evidence>
<keyword evidence="10 18" id="KW-1133">Transmembrane helix</keyword>
<dbReference type="InterPro" id="IPR003598">
    <property type="entry name" value="Ig_sub2"/>
</dbReference>
<keyword evidence="11 18" id="KW-0472">Membrane</keyword>
<dbReference type="SMART" id="SM00409">
    <property type="entry name" value="IG"/>
    <property type="match status" value="2"/>
</dbReference>
<evidence type="ECO:0000256" key="14">
    <source>
        <dbReference type="ARBA" id="ARBA00023180"/>
    </source>
</evidence>
<keyword evidence="22" id="KW-1185">Reference proteome</keyword>
<proteinExistence type="predicted"/>
<evidence type="ECO:0000256" key="7">
    <source>
        <dbReference type="ARBA" id="ARBA00022737"/>
    </source>
</evidence>
<comment type="subcellular location">
    <subcellularLocation>
        <location evidence="16">Basolateral cell membrane</location>
        <topology evidence="16">Single-pass type I membrane protein</topology>
    </subcellularLocation>
    <subcellularLocation>
        <location evidence="2">Cell junction</location>
        <location evidence="2">Adherens junction</location>
    </subcellularLocation>
    <subcellularLocation>
        <location evidence="1">Cell junction</location>
        <location evidence="1">Tight junction</location>
    </subcellularLocation>
</comment>
<keyword evidence="13 21" id="KW-0675">Receptor</keyword>
<evidence type="ECO:0000256" key="5">
    <source>
        <dbReference type="ARBA" id="ARBA00022692"/>
    </source>
</evidence>
<keyword evidence="15" id="KW-0393">Immunoglobulin domain</keyword>
<keyword evidence="8" id="KW-0130">Cell adhesion</keyword>
<evidence type="ECO:0000256" key="2">
    <source>
        <dbReference type="ARBA" id="ARBA00004536"/>
    </source>
</evidence>
<dbReference type="SMART" id="SM00408">
    <property type="entry name" value="IGc2"/>
    <property type="match status" value="2"/>
</dbReference>
<dbReference type="Gene3D" id="2.60.40.10">
    <property type="entry name" value="Immunoglobulins"/>
    <property type="match status" value="2"/>
</dbReference>
<evidence type="ECO:0000313" key="22">
    <source>
        <dbReference type="Proteomes" id="UP001178461"/>
    </source>
</evidence>
<evidence type="ECO:0000256" key="11">
    <source>
        <dbReference type="ARBA" id="ARBA00023136"/>
    </source>
</evidence>
<name>A0AA35K6L9_9SAUR</name>
<reference evidence="21" key="1">
    <citation type="submission" date="2022-12" db="EMBL/GenBank/DDBJ databases">
        <authorList>
            <person name="Alioto T."/>
            <person name="Alioto T."/>
            <person name="Gomez Garrido J."/>
        </authorList>
    </citation>
    <scope>NUCLEOTIDE SEQUENCE</scope>
</reference>
<dbReference type="GO" id="GO:0005912">
    <property type="term" value="C:adherens junction"/>
    <property type="evidence" value="ECO:0007669"/>
    <property type="project" value="UniProtKB-SubCell"/>
</dbReference>
<dbReference type="Pfam" id="PF07686">
    <property type="entry name" value="V-set"/>
    <property type="match status" value="1"/>
</dbReference>
<dbReference type="InterPro" id="IPR036179">
    <property type="entry name" value="Ig-like_dom_sf"/>
</dbReference>
<feature type="region of interest" description="Disordered" evidence="17">
    <location>
        <begin position="271"/>
        <end position="342"/>
    </location>
</feature>
<dbReference type="EMBL" id="OX395129">
    <property type="protein sequence ID" value="CAI5772712.1"/>
    <property type="molecule type" value="Genomic_DNA"/>
</dbReference>
<dbReference type="AlphaFoldDB" id="A0AA35K6L9"/>
<dbReference type="InterPro" id="IPR003599">
    <property type="entry name" value="Ig_sub"/>
</dbReference>
<dbReference type="InterPro" id="IPR007110">
    <property type="entry name" value="Ig-like_dom"/>
</dbReference>
<dbReference type="InterPro" id="IPR013106">
    <property type="entry name" value="Ig_V-set"/>
</dbReference>
<feature type="transmembrane region" description="Helical" evidence="18">
    <location>
        <begin position="238"/>
        <end position="260"/>
    </location>
</feature>
<keyword evidence="4" id="KW-1003">Cell membrane</keyword>
<evidence type="ECO:0000256" key="18">
    <source>
        <dbReference type="SAM" id="Phobius"/>
    </source>
</evidence>
<evidence type="ECO:0000259" key="20">
    <source>
        <dbReference type="PROSITE" id="PS50835"/>
    </source>
</evidence>
<evidence type="ECO:0000313" key="21">
    <source>
        <dbReference type="EMBL" id="CAI5772712.1"/>
    </source>
</evidence>
<evidence type="ECO:0000256" key="10">
    <source>
        <dbReference type="ARBA" id="ARBA00022989"/>
    </source>
</evidence>
<keyword evidence="14" id="KW-0325">Glycoprotein</keyword>
<keyword evidence="6 19" id="KW-0732">Signal</keyword>